<dbReference type="PANTHER" id="PTHR30249">
    <property type="entry name" value="PUTATIVE SEROTONIN TRANSPORTER"/>
    <property type="match status" value="1"/>
</dbReference>
<feature type="transmembrane region" description="Helical" evidence="5">
    <location>
        <begin position="62"/>
        <end position="81"/>
    </location>
</feature>
<gene>
    <name evidence="6" type="ORF">C1881_04450</name>
</gene>
<dbReference type="RefSeq" id="WP_114615331.1">
    <property type="nucleotide sequence ID" value="NZ_CALIRK010000017.1"/>
</dbReference>
<reference evidence="6 7" key="1">
    <citation type="journal article" date="2018" name="Elife">
        <title>Discovery and characterization of a prevalent human gut bacterial enzyme sufficient for the inactivation of a family of plant toxins.</title>
        <authorList>
            <person name="Koppel N."/>
            <person name="Bisanz J.E."/>
            <person name="Pandelia M.E."/>
            <person name="Turnbaugh P.J."/>
            <person name="Balskus E.P."/>
        </authorList>
    </citation>
    <scope>NUCLEOTIDE SEQUENCE [LARGE SCALE GENOMIC DNA]</scope>
    <source>
        <strain evidence="6 7">OB21 GAM31</strain>
    </source>
</reference>
<dbReference type="PANTHER" id="PTHR30249:SF0">
    <property type="entry name" value="PLASTIDAL GLYCOLATE_GLYCERATE TRANSLOCATOR 1, CHLOROPLASTIC"/>
    <property type="match status" value="1"/>
</dbReference>
<organism evidence="6 7">
    <name type="scientific">Slackia isoflavoniconvertens</name>
    <dbReference type="NCBI Taxonomy" id="572010"/>
    <lineage>
        <taxon>Bacteria</taxon>
        <taxon>Bacillati</taxon>
        <taxon>Actinomycetota</taxon>
        <taxon>Coriobacteriia</taxon>
        <taxon>Eggerthellales</taxon>
        <taxon>Eggerthellaceae</taxon>
        <taxon>Slackia</taxon>
    </lineage>
</organism>
<dbReference type="Proteomes" id="UP000253975">
    <property type="component" value="Unassembled WGS sequence"/>
</dbReference>
<feature type="transmembrane region" description="Helical" evidence="5">
    <location>
        <begin position="93"/>
        <end position="113"/>
    </location>
</feature>
<evidence type="ECO:0000256" key="2">
    <source>
        <dbReference type="ARBA" id="ARBA00022692"/>
    </source>
</evidence>
<dbReference type="AlphaFoldDB" id="A0A369LID1"/>
<dbReference type="GO" id="GO:0016020">
    <property type="term" value="C:membrane"/>
    <property type="evidence" value="ECO:0007669"/>
    <property type="project" value="UniProtKB-SubCell"/>
</dbReference>
<accession>A0A369LID1</accession>
<protein>
    <recommendedName>
        <fullName evidence="8">LrgB family protein</fullName>
    </recommendedName>
</protein>
<evidence type="ECO:0000256" key="5">
    <source>
        <dbReference type="SAM" id="Phobius"/>
    </source>
</evidence>
<proteinExistence type="predicted"/>
<evidence type="ECO:0000313" key="6">
    <source>
        <dbReference type="EMBL" id="RDB59383.1"/>
    </source>
</evidence>
<dbReference type="Pfam" id="PF04172">
    <property type="entry name" value="LrgB"/>
    <property type="match status" value="1"/>
</dbReference>
<evidence type="ECO:0000256" key="4">
    <source>
        <dbReference type="ARBA" id="ARBA00023136"/>
    </source>
</evidence>
<dbReference type="InterPro" id="IPR007300">
    <property type="entry name" value="CidB/LrgB"/>
</dbReference>
<evidence type="ECO:0008006" key="8">
    <source>
        <dbReference type="Google" id="ProtNLM"/>
    </source>
</evidence>
<feature type="transmembrane region" description="Helical" evidence="5">
    <location>
        <begin position="150"/>
        <end position="173"/>
    </location>
</feature>
<evidence type="ECO:0000313" key="7">
    <source>
        <dbReference type="Proteomes" id="UP000253975"/>
    </source>
</evidence>
<feature type="transmembrane region" description="Helical" evidence="5">
    <location>
        <begin position="6"/>
        <end position="26"/>
    </location>
</feature>
<keyword evidence="3 5" id="KW-1133">Transmembrane helix</keyword>
<keyword evidence="4 5" id="KW-0472">Membrane</keyword>
<feature type="transmembrane region" description="Helical" evidence="5">
    <location>
        <begin position="206"/>
        <end position="229"/>
    </location>
</feature>
<comment type="subcellular location">
    <subcellularLocation>
        <location evidence="1">Membrane</location>
        <topology evidence="1">Multi-pass membrane protein</topology>
    </subcellularLocation>
</comment>
<dbReference type="EMBL" id="PPTO01000005">
    <property type="protein sequence ID" value="RDB59383.1"/>
    <property type="molecule type" value="Genomic_DNA"/>
</dbReference>
<feature type="transmembrane region" description="Helical" evidence="5">
    <location>
        <begin position="38"/>
        <end position="56"/>
    </location>
</feature>
<evidence type="ECO:0000256" key="3">
    <source>
        <dbReference type="ARBA" id="ARBA00022989"/>
    </source>
</evidence>
<evidence type="ECO:0000256" key="1">
    <source>
        <dbReference type="ARBA" id="ARBA00004141"/>
    </source>
</evidence>
<name>A0A369LID1_9ACTN</name>
<sequence length="230" mass="23537">MDFASVLEAGGSLALSIGVFAFAVWLNRKTNSPLLNPLLVTVAIIMIGLTVFNIPLDSYEKGATLISSMLGPATAVLAFSIYQQRKILQSNFLPIFIGCLVGSTVSMVSAYGLCELFGLGDQVALSTLPKSTTAPIALAVTGELGGTASITMAAVMTTGVMGAIFSPMLANLFHIKNKVAQGVAIGTCSHAVGTAKALEMGKLEGAMSGVAIAVSGLLTCFIVIAATSIM</sequence>
<keyword evidence="2 5" id="KW-0812">Transmembrane</keyword>
<comment type="caution">
    <text evidence="6">The sequence shown here is derived from an EMBL/GenBank/DDBJ whole genome shotgun (WGS) entry which is preliminary data.</text>
</comment>